<keyword evidence="8 9" id="KW-0472">Membrane</keyword>
<proteinExistence type="inferred from homology"/>
<dbReference type="PANTHER" id="PTHR30413">
    <property type="entry name" value="INNER MEMBRANE TRANSPORT PERMEASE"/>
    <property type="match status" value="1"/>
</dbReference>
<evidence type="ECO:0000256" key="7">
    <source>
        <dbReference type="ARBA" id="ARBA00022989"/>
    </source>
</evidence>
<keyword evidence="4 9" id="KW-1003">Cell membrane</keyword>
<feature type="transmembrane region" description="Helical" evidence="9">
    <location>
        <begin position="138"/>
        <end position="167"/>
    </location>
</feature>
<keyword evidence="5" id="KW-0997">Cell inner membrane</keyword>
<dbReference type="PANTHER" id="PTHR30413:SF8">
    <property type="entry name" value="TRANSPORT PERMEASE PROTEIN"/>
    <property type="match status" value="1"/>
</dbReference>
<dbReference type="EMBL" id="AP029170">
    <property type="protein sequence ID" value="BFD45358.1"/>
    <property type="molecule type" value="Genomic_DNA"/>
</dbReference>
<dbReference type="InterPro" id="IPR047817">
    <property type="entry name" value="ABC2_TM_bact-type"/>
</dbReference>
<comment type="subcellular location">
    <subcellularLocation>
        <location evidence="1 9">Cell inner membrane</location>
        <topology evidence="1 9">Multi-pass membrane protein</topology>
    </subcellularLocation>
</comment>
<keyword evidence="6 9" id="KW-0812">Transmembrane</keyword>
<dbReference type="GO" id="GO:0140359">
    <property type="term" value="F:ABC-type transporter activity"/>
    <property type="evidence" value="ECO:0007669"/>
    <property type="project" value="InterPro"/>
</dbReference>
<dbReference type="GO" id="GO:0015920">
    <property type="term" value="P:lipopolysaccharide transport"/>
    <property type="evidence" value="ECO:0007669"/>
    <property type="project" value="TreeGrafter"/>
</dbReference>
<organism evidence="11">
    <name type="scientific">Candidatus Tisiphia endosymbiont of Sergentomyia squamirostris</name>
    <dbReference type="NCBI Taxonomy" id="3113639"/>
    <lineage>
        <taxon>Bacteria</taxon>
        <taxon>Pseudomonadati</taxon>
        <taxon>Pseudomonadota</taxon>
        <taxon>Alphaproteobacteria</taxon>
        <taxon>Rickettsiales</taxon>
        <taxon>Rickettsiaceae</taxon>
        <taxon>Rickettsieae</taxon>
        <taxon>Candidatus Tisiphia</taxon>
    </lineage>
</organism>
<evidence type="ECO:0000256" key="3">
    <source>
        <dbReference type="ARBA" id="ARBA00022448"/>
    </source>
</evidence>
<evidence type="ECO:0000256" key="1">
    <source>
        <dbReference type="ARBA" id="ARBA00004429"/>
    </source>
</evidence>
<feature type="domain" description="ABC transmembrane type-2" evidence="10">
    <location>
        <begin position="31"/>
        <end position="253"/>
    </location>
</feature>
<name>A0AAT9G6E2_9RICK</name>
<evidence type="ECO:0000256" key="5">
    <source>
        <dbReference type="ARBA" id="ARBA00022519"/>
    </source>
</evidence>
<feature type="transmembrane region" description="Helical" evidence="9">
    <location>
        <begin position="62"/>
        <end position="82"/>
    </location>
</feature>
<comment type="similarity">
    <text evidence="2 9">Belongs to the ABC-2 integral membrane protein family.</text>
</comment>
<evidence type="ECO:0000313" key="11">
    <source>
        <dbReference type="EMBL" id="BFD45358.1"/>
    </source>
</evidence>
<feature type="transmembrane region" description="Helical" evidence="9">
    <location>
        <begin position="229"/>
        <end position="250"/>
    </location>
</feature>
<feature type="transmembrane region" description="Helical" evidence="9">
    <location>
        <begin position="113"/>
        <end position="131"/>
    </location>
</feature>
<evidence type="ECO:0000256" key="6">
    <source>
        <dbReference type="ARBA" id="ARBA00022692"/>
    </source>
</evidence>
<dbReference type="PROSITE" id="PS51012">
    <property type="entry name" value="ABC_TM2"/>
    <property type="match status" value="1"/>
</dbReference>
<keyword evidence="7 9" id="KW-1133">Transmembrane helix</keyword>
<sequence>MIKYFFSKKYWLSVVLLTQASISHQNKDSFLGSLWGLVQPFVHIMIISYFFGFLLKLPREAMIMNLVGGLPLWTFIVSSLNISSNSLINRSGIIKKVVISRTIFPISDSLTQVYTLIYSFVAMYIAFIILYPERFSVYILFVPILVLPLIISVISSSIAFAFLTPYIRDVPQVLNLILNVAYWTIPIVYPYSMVPESKRIFFEINPIFLVIRPVQFLVIEGVLPDVFMIIKSFIVAVIVSFFSYLGYRFFSKNVIYYI</sequence>
<feature type="transmembrane region" description="Helical" evidence="9">
    <location>
        <begin position="33"/>
        <end position="55"/>
    </location>
</feature>
<feature type="transmembrane region" description="Helical" evidence="9">
    <location>
        <begin position="173"/>
        <end position="192"/>
    </location>
</feature>
<evidence type="ECO:0000256" key="2">
    <source>
        <dbReference type="ARBA" id="ARBA00007783"/>
    </source>
</evidence>
<dbReference type="Pfam" id="PF01061">
    <property type="entry name" value="ABC2_membrane"/>
    <property type="match status" value="1"/>
</dbReference>
<accession>A0AAT9G6E2</accession>
<evidence type="ECO:0000256" key="8">
    <source>
        <dbReference type="ARBA" id="ARBA00023136"/>
    </source>
</evidence>
<keyword evidence="3 9" id="KW-0813">Transport</keyword>
<gene>
    <name evidence="11" type="ORF">DMENIID0002_00040</name>
</gene>
<protein>
    <recommendedName>
        <fullName evidence="9">Transport permease protein</fullName>
    </recommendedName>
</protein>
<evidence type="ECO:0000259" key="10">
    <source>
        <dbReference type="PROSITE" id="PS51012"/>
    </source>
</evidence>
<evidence type="ECO:0000256" key="4">
    <source>
        <dbReference type="ARBA" id="ARBA00022475"/>
    </source>
</evidence>
<reference evidence="11" key="1">
    <citation type="submission" date="2024-01" db="EMBL/GenBank/DDBJ databases">
        <title>Sequencing the genomes of a sandfly, Sergentomyia squamirostris, and its two endosymbionts.</title>
        <authorList>
            <person name="Itokawa K."/>
            <person name="Sanjoba C."/>
        </authorList>
    </citation>
    <scope>NUCLEOTIDE SEQUENCE</scope>
    <source>
        <strain evidence="11">RiSSQ</strain>
    </source>
</reference>
<dbReference type="AlphaFoldDB" id="A0AAT9G6E2"/>
<dbReference type="InterPro" id="IPR013525">
    <property type="entry name" value="ABC2_TM"/>
</dbReference>
<evidence type="ECO:0000256" key="9">
    <source>
        <dbReference type="RuleBase" id="RU361157"/>
    </source>
</evidence>
<dbReference type="GO" id="GO:0005886">
    <property type="term" value="C:plasma membrane"/>
    <property type="evidence" value="ECO:0007669"/>
    <property type="project" value="UniProtKB-SubCell"/>
</dbReference>